<evidence type="ECO:0000313" key="9">
    <source>
        <dbReference type="Proteomes" id="UP000054007"/>
    </source>
</evidence>
<evidence type="ECO:0000256" key="1">
    <source>
        <dbReference type="ARBA" id="ARBA00007249"/>
    </source>
</evidence>
<dbReference type="Gene3D" id="2.40.30.10">
    <property type="entry name" value="Translation factors"/>
    <property type="match status" value="2"/>
</dbReference>
<dbReference type="GO" id="GO:0005525">
    <property type="term" value="F:GTP binding"/>
    <property type="evidence" value="ECO:0007669"/>
    <property type="project" value="UniProtKB-KW"/>
</dbReference>
<dbReference type="SUPFAM" id="SSF50465">
    <property type="entry name" value="EF-Tu/eEF-1alpha/eIF2-gamma C-terminal domain"/>
    <property type="match status" value="1"/>
</dbReference>
<dbReference type="InterPro" id="IPR050055">
    <property type="entry name" value="EF-Tu_GTPase"/>
</dbReference>
<dbReference type="SUPFAM" id="SSF50447">
    <property type="entry name" value="Translation proteins"/>
    <property type="match status" value="1"/>
</dbReference>
<dbReference type="FunFam" id="3.40.50.300:FF:000091">
    <property type="entry name" value="Probable GTP-binding protein 1"/>
    <property type="match status" value="1"/>
</dbReference>
<dbReference type="InterPro" id="IPR009001">
    <property type="entry name" value="Transl_elong_EF1A/Init_IF2_C"/>
</dbReference>
<dbReference type="GO" id="GO:0003924">
    <property type="term" value="F:GTPase activity"/>
    <property type="evidence" value="ECO:0007669"/>
    <property type="project" value="InterPro"/>
</dbReference>
<dbReference type="SUPFAM" id="SSF52540">
    <property type="entry name" value="P-loop containing nucleoside triphosphate hydrolases"/>
    <property type="match status" value="1"/>
</dbReference>
<dbReference type="CDD" id="cd03694">
    <property type="entry name" value="GTPBP_II"/>
    <property type="match status" value="1"/>
</dbReference>
<dbReference type="AlphaFoldDB" id="A0A0D7BHH9"/>
<keyword evidence="2" id="KW-0547">Nucleotide-binding</keyword>
<evidence type="ECO:0000256" key="4">
    <source>
        <dbReference type="ARBA" id="ARBA00022917"/>
    </source>
</evidence>
<keyword evidence="9" id="KW-1185">Reference proteome</keyword>
<dbReference type="InterPro" id="IPR035531">
    <property type="entry name" value="GTPBP1-like"/>
</dbReference>
<dbReference type="PANTHER" id="PTHR43721">
    <property type="entry name" value="ELONGATION FACTOR TU-RELATED"/>
    <property type="match status" value="1"/>
</dbReference>
<evidence type="ECO:0000256" key="3">
    <source>
        <dbReference type="ARBA" id="ARBA00022768"/>
    </source>
</evidence>
<feature type="domain" description="Tr-type G" evidence="7">
    <location>
        <begin position="217"/>
        <end position="459"/>
    </location>
</feature>
<dbReference type="InterPro" id="IPR027417">
    <property type="entry name" value="P-loop_NTPase"/>
</dbReference>
<dbReference type="PROSITE" id="PS51722">
    <property type="entry name" value="G_TR_2"/>
    <property type="match status" value="1"/>
</dbReference>
<dbReference type="CDD" id="cd03708">
    <property type="entry name" value="GTPBP_III"/>
    <property type="match status" value="1"/>
</dbReference>
<evidence type="ECO:0000259" key="7">
    <source>
        <dbReference type="PROSITE" id="PS51722"/>
    </source>
</evidence>
<evidence type="ECO:0000256" key="5">
    <source>
        <dbReference type="ARBA" id="ARBA00023134"/>
    </source>
</evidence>
<organism evidence="8 9">
    <name type="scientific">Cylindrobasidium torrendii FP15055 ss-10</name>
    <dbReference type="NCBI Taxonomy" id="1314674"/>
    <lineage>
        <taxon>Eukaryota</taxon>
        <taxon>Fungi</taxon>
        <taxon>Dikarya</taxon>
        <taxon>Basidiomycota</taxon>
        <taxon>Agaricomycotina</taxon>
        <taxon>Agaricomycetes</taxon>
        <taxon>Agaricomycetidae</taxon>
        <taxon>Agaricales</taxon>
        <taxon>Marasmiineae</taxon>
        <taxon>Physalacriaceae</taxon>
        <taxon>Cylindrobasidium</taxon>
    </lineage>
</organism>
<gene>
    <name evidence="8" type="ORF">CYLTODRAFT_436098</name>
</gene>
<dbReference type="InterPro" id="IPR004160">
    <property type="entry name" value="Transl_elong_EFTu/EF1A_C"/>
</dbReference>
<dbReference type="STRING" id="1314674.A0A0D7BHH9"/>
<dbReference type="FunFam" id="2.40.30.10:FF:000014">
    <property type="entry name" value="Probable GTP-binding protein 1"/>
    <property type="match status" value="1"/>
</dbReference>
<dbReference type="EMBL" id="KN880482">
    <property type="protein sequence ID" value="KIY69554.1"/>
    <property type="molecule type" value="Genomic_DNA"/>
</dbReference>
<evidence type="ECO:0000256" key="6">
    <source>
        <dbReference type="SAM" id="MobiDB-lite"/>
    </source>
</evidence>
<evidence type="ECO:0000256" key="2">
    <source>
        <dbReference type="ARBA" id="ARBA00022741"/>
    </source>
</evidence>
<proteinExistence type="inferred from homology"/>
<dbReference type="Gene3D" id="3.40.50.300">
    <property type="entry name" value="P-loop containing nucleotide triphosphate hydrolases"/>
    <property type="match status" value="1"/>
</dbReference>
<evidence type="ECO:0000313" key="8">
    <source>
        <dbReference type="EMBL" id="KIY69554.1"/>
    </source>
</evidence>
<dbReference type="Proteomes" id="UP000054007">
    <property type="component" value="Unassembled WGS sequence"/>
</dbReference>
<feature type="region of interest" description="Disordered" evidence="6">
    <location>
        <begin position="1"/>
        <end position="86"/>
    </location>
</feature>
<keyword evidence="3" id="KW-0251">Elongation factor</keyword>
<dbReference type="CDD" id="cd04165">
    <property type="entry name" value="GTPBP1_like"/>
    <property type="match status" value="1"/>
</dbReference>
<name>A0A0D7BHH9_9AGAR</name>
<feature type="compositionally biased region" description="Basic and acidic residues" evidence="6">
    <location>
        <begin position="26"/>
        <end position="35"/>
    </location>
</feature>
<keyword evidence="5" id="KW-0342">GTP-binding</keyword>
<dbReference type="FunFam" id="2.40.30.10:FF:000084">
    <property type="entry name" value="GTP-binding elongation factor Tu family"/>
    <property type="match status" value="1"/>
</dbReference>
<comment type="similarity">
    <text evidence="1">Belongs to the TRAFAC class translation factor GTPase superfamily. Classic translation factor GTPase family. EF-Tu/EF-1A subfamily.</text>
</comment>
<accession>A0A0D7BHH9</accession>
<protein>
    <submittedName>
        <fullName evidence="8">p-loop containing nucleoside triphosphate hydrolase protein</fullName>
    </submittedName>
</protein>
<dbReference type="InterPro" id="IPR009000">
    <property type="entry name" value="Transl_B-barrel_sf"/>
</dbReference>
<keyword evidence="4" id="KW-0648">Protein biosynthesis</keyword>
<sequence>MSHSIPSKMVHKPEKTSLRSFQTEIEDIHSRELLKQRQTGATAMAKEKQPTSKAKDKEKPITSKAKDKDVPKTKVVPKPPSDQATEVAGEALQVPKSVDFAEQEEQIITQLLSRAPANYERARDSIAALITQNGGEYLVRLGAQPPAAKLLDGSLTDEMDGWTGQERTQEDIEFLHTKFIEAVEEIGGKLSVLVEVKTGHPRLAILLRILPPDISLTPEVRCAVVGNVDSGKSTTLGVLTRGGLDDGRGKARIALFRHKHEIESGRTSSVGLEILGFGPDSQPILPRSHQDAEGHRIEKLGWEEISLQSAKIVSFIDLAGHERYLKTTLYGLTSGAPSCIVLTVGANAGLIGMSKEHLAIALALGVPIVVCITKIDMAPRNVLENTTGQVVKILKSPGCHMQPVFVESTEAAVEIGAGFGRRGSHAATKRICPIFQISNVTGDGIDRLRAFLNLLPSSEGDKDKFASDQPLEVSITEVWSVPYVGTVVNGIVNNGFAKVGDHVLFGPDSNGNWTPTMIKDMQRKRVSVTTADAGQCVSFALKRVKRETVRKGMVLVHKGETPPKAVRRFEGQVLILYHNTTLQKNYQAMLHCGAVRQTVRIVSMDDPSGILRTGDRATVTFEFISHPEFVKQGMKLLFREGKTKGLGVITRIL</sequence>
<dbReference type="Pfam" id="PF00009">
    <property type="entry name" value="GTP_EFTU"/>
    <property type="match status" value="1"/>
</dbReference>
<dbReference type="Pfam" id="PF03143">
    <property type="entry name" value="GTP_EFTU_D3"/>
    <property type="match status" value="1"/>
</dbReference>
<dbReference type="OrthoDB" id="248233at2759"/>
<dbReference type="InterPro" id="IPR000795">
    <property type="entry name" value="T_Tr_GTP-bd_dom"/>
</dbReference>
<dbReference type="PANTHER" id="PTHR43721:SF9">
    <property type="entry name" value="GTP-BINDING PROTEIN 1"/>
    <property type="match status" value="1"/>
</dbReference>
<keyword evidence="8" id="KW-0378">Hydrolase</keyword>
<reference evidence="8 9" key="1">
    <citation type="journal article" date="2015" name="Fungal Genet. Biol.">
        <title>Evolution of novel wood decay mechanisms in Agaricales revealed by the genome sequences of Fistulina hepatica and Cylindrobasidium torrendii.</title>
        <authorList>
            <person name="Floudas D."/>
            <person name="Held B.W."/>
            <person name="Riley R."/>
            <person name="Nagy L.G."/>
            <person name="Koehler G."/>
            <person name="Ransdell A.S."/>
            <person name="Younus H."/>
            <person name="Chow J."/>
            <person name="Chiniquy J."/>
            <person name="Lipzen A."/>
            <person name="Tritt A."/>
            <person name="Sun H."/>
            <person name="Haridas S."/>
            <person name="LaButti K."/>
            <person name="Ohm R.A."/>
            <person name="Kues U."/>
            <person name="Blanchette R.A."/>
            <person name="Grigoriev I.V."/>
            <person name="Minto R.E."/>
            <person name="Hibbett D.S."/>
        </authorList>
    </citation>
    <scope>NUCLEOTIDE SEQUENCE [LARGE SCALE GENOMIC DNA]</scope>
    <source>
        <strain evidence="8 9">FP15055 ss-10</strain>
    </source>
</reference>
<dbReference type="GO" id="GO:0003746">
    <property type="term" value="F:translation elongation factor activity"/>
    <property type="evidence" value="ECO:0007669"/>
    <property type="project" value="UniProtKB-KW"/>
</dbReference>
<feature type="compositionally biased region" description="Basic and acidic residues" evidence="6">
    <location>
        <begin position="45"/>
        <end position="72"/>
    </location>
</feature>